<name>A0AAU7B1Z7_9ACTN</name>
<organism evidence="1">
    <name type="scientific">Paraconexibacter sp. AEG42_29</name>
    <dbReference type="NCBI Taxonomy" id="2997339"/>
    <lineage>
        <taxon>Bacteria</taxon>
        <taxon>Bacillati</taxon>
        <taxon>Actinomycetota</taxon>
        <taxon>Thermoleophilia</taxon>
        <taxon>Solirubrobacterales</taxon>
        <taxon>Paraconexibacteraceae</taxon>
        <taxon>Paraconexibacter</taxon>
    </lineage>
</organism>
<proteinExistence type="predicted"/>
<sequence length="387" mass="40831">MDVDAAQVLAFRLAAHGLTHGRGDDPDPLAPLAGWGVQDSPPGAATGALLTRAHAKHPLAVDALTDAIADRSVVALYNARTATAVVGAADVAAFATALRPTDDDTELKALVGSTLPESSGDHAGPVATAVDAISDVLDGTTLSRDDLHEALRGRLPKALLPWCAGCKSHHARRGLLVMAALNGRLCLEGRAGRQPRFARTDQTVAWRPPADEDDARAELVRRYLRLYGPSTRQDFAAWAGVGTAQGKRLWTLVDDESRDDVTVSGVARGGGRRILEADTRRLAQPRDASGVHLLTPGDPLLLARDRDVLLDDRDAAKRVWKAIGGAGLVLVDGRVAALWRGRKQGRRLDVTVDPLPRAGRLPLTKLAAVADALAPHRGCDGAAVTVS</sequence>
<dbReference type="AlphaFoldDB" id="A0AAU7B1Z7"/>
<reference evidence="1" key="1">
    <citation type="submission" date="2022-12" db="EMBL/GenBank/DDBJ databases">
        <title>Paraconexibacter alkalitolerans sp. nov. and Baekduia alba sp. nov., isolated from soil and emended description of the genera Paraconexibacter (Chun et al., 2020) and Baekduia (An et al., 2020).</title>
        <authorList>
            <person name="Vieira S."/>
            <person name="Huber K.J."/>
            <person name="Geppert A."/>
            <person name="Wolf J."/>
            <person name="Neumann-Schaal M."/>
            <person name="Muesken M."/>
            <person name="Overmann J."/>
        </authorList>
    </citation>
    <scope>NUCLEOTIDE SEQUENCE</scope>
    <source>
        <strain evidence="1">AEG42_29</strain>
    </source>
</reference>
<dbReference type="KEGG" id="parq:DSM112329_04802"/>
<accession>A0AAU7B1Z7</accession>
<dbReference type="InterPro" id="IPR009351">
    <property type="entry name" value="AlkZ-like"/>
</dbReference>
<evidence type="ECO:0000313" key="1">
    <source>
        <dbReference type="EMBL" id="XAY07908.1"/>
    </source>
</evidence>
<dbReference type="RefSeq" id="WP_354699095.1">
    <property type="nucleotide sequence ID" value="NZ_CP114014.1"/>
</dbReference>
<protein>
    <recommendedName>
        <fullName evidence="2">Winged helix DNA-binding domain-containing protein</fullName>
    </recommendedName>
</protein>
<dbReference type="PANTHER" id="PTHR38479">
    <property type="entry name" value="LMO0824 PROTEIN"/>
    <property type="match status" value="1"/>
</dbReference>
<dbReference type="EMBL" id="CP114014">
    <property type="protein sequence ID" value="XAY07908.1"/>
    <property type="molecule type" value="Genomic_DNA"/>
</dbReference>
<dbReference type="Pfam" id="PF06224">
    <property type="entry name" value="AlkZ-like"/>
    <property type="match status" value="1"/>
</dbReference>
<dbReference type="PANTHER" id="PTHR38479:SF2">
    <property type="entry name" value="WINGED HELIX DNA-BINDING DOMAIN-CONTAINING PROTEIN"/>
    <property type="match status" value="1"/>
</dbReference>
<gene>
    <name evidence="1" type="ORF">DSM112329_04802</name>
</gene>
<evidence type="ECO:0008006" key="2">
    <source>
        <dbReference type="Google" id="ProtNLM"/>
    </source>
</evidence>